<comment type="caution">
    <text evidence="10">The sequence shown here is derived from an EMBL/GenBank/DDBJ whole genome shotgun (WGS) entry which is preliminary data.</text>
</comment>
<name>A0ABT0WLP8_9BURK</name>
<dbReference type="PANTHER" id="PTHR30026">
    <property type="entry name" value="OUTER MEMBRANE PROTEIN TOLC"/>
    <property type="match status" value="1"/>
</dbReference>
<accession>A0ABT0WLP8</accession>
<comment type="function">
    <text evidence="7">CyaE is necessary for transport of calmodulin-sensitive adenylate cyclase-hemolysin (cyclolysin).</text>
</comment>
<protein>
    <recommendedName>
        <fullName evidence="7">Protein CyaE</fullName>
    </recommendedName>
</protein>
<proteinExistence type="inferred from homology"/>
<organism evidence="10 11">
    <name type="scientific">Janthinobacterium kumbetense</name>
    <dbReference type="NCBI Taxonomy" id="2950280"/>
    <lineage>
        <taxon>Bacteria</taxon>
        <taxon>Pseudomonadati</taxon>
        <taxon>Pseudomonadota</taxon>
        <taxon>Betaproteobacteria</taxon>
        <taxon>Burkholderiales</taxon>
        <taxon>Oxalobacteraceae</taxon>
        <taxon>Janthinobacterium</taxon>
    </lineage>
</organism>
<keyword evidence="5 7" id="KW-0472">Membrane</keyword>
<evidence type="ECO:0000313" key="10">
    <source>
        <dbReference type="EMBL" id="MCM2564983.1"/>
    </source>
</evidence>
<evidence type="ECO:0000256" key="1">
    <source>
        <dbReference type="ARBA" id="ARBA00007613"/>
    </source>
</evidence>
<dbReference type="RefSeq" id="WP_251348867.1">
    <property type="nucleotide sequence ID" value="NZ_JAMQGR010000001.1"/>
</dbReference>
<dbReference type="Pfam" id="PF02321">
    <property type="entry name" value="OEP"/>
    <property type="match status" value="2"/>
</dbReference>
<comment type="similarity">
    <text evidence="1 7">Belongs to the outer membrane factor (OMF) (TC 1.B.17) family.</text>
</comment>
<dbReference type="InterPro" id="IPR003423">
    <property type="entry name" value="OMP_efflux"/>
</dbReference>
<keyword evidence="4" id="KW-0812">Transmembrane</keyword>
<keyword evidence="7" id="KW-0354">Hemolysis</keyword>
<evidence type="ECO:0000256" key="4">
    <source>
        <dbReference type="ARBA" id="ARBA00022692"/>
    </source>
</evidence>
<evidence type="ECO:0000256" key="9">
    <source>
        <dbReference type="SAM" id="SignalP"/>
    </source>
</evidence>
<evidence type="ECO:0000313" key="11">
    <source>
        <dbReference type="Proteomes" id="UP001202243"/>
    </source>
</evidence>
<gene>
    <name evidence="10" type="ORF">NCG91_05170</name>
</gene>
<dbReference type="InterPro" id="IPR028351">
    <property type="entry name" value="CyaE"/>
</dbReference>
<dbReference type="InterPro" id="IPR051906">
    <property type="entry name" value="TolC-like"/>
</dbReference>
<evidence type="ECO:0000256" key="2">
    <source>
        <dbReference type="ARBA" id="ARBA00022448"/>
    </source>
</evidence>
<feature type="signal peptide" evidence="9">
    <location>
        <begin position="1"/>
        <end position="22"/>
    </location>
</feature>
<reference evidence="10 11" key="1">
    <citation type="submission" date="2022-06" db="EMBL/GenBank/DDBJ databases">
        <title>Janthinobacterium kumbetensis sp. nov., isolated from spring water in Turkey.</title>
        <authorList>
            <person name="Inan Bektas K."/>
            <person name="Belduz A.A."/>
            <person name="Canakci S."/>
            <person name="Nalcaoglu A."/>
            <person name="Ceylan E."/>
            <person name="Kati H."/>
        </authorList>
    </citation>
    <scope>NUCLEOTIDE SEQUENCE [LARGE SCALE GENOMIC DNA]</scope>
    <source>
        <strain evidence="10 11">GK</strain>
    </source>
</reference>
<feature type="region of interest" description="Disordered" evidence="8">
    <location>
        <begin position="460"/>
        <end position="479"/>
    </location>
</feature>
<dbReference type="Proteomes" id="UP001202243">
    <property type="component" value="Unassembled WGS sequence"/>
</dbReference>
<keyword evidence="6 7" id="KW-0998">Cell outer membrane</keyword>
<dbReference type="SUPFAM" id="SSF56954">
    <property type="entry name" value="Outer membrane efflux proteins (OEP)"/>
    <property type="match status" value="1"/>
</dbReference>
<evidence type="ECO:0000256" key="7">
    <source>
        <dbReference type="PIRNR" id="PIRNR001892"/>
    </source>
</evidence>
<keyword evidence="7" id="KW-0204">Cytolysis</keyword>
<evidence type="ECO:0000256" key="8">
    <source>
        <dbReference type="SAM" id="MobiDB-lite"/>
    </source>
</evidence>
<evidence type="ECO:0000256" key="6">
    <source>
        <dbReference type="ARBA" id="ARBA00023237"/>
    </source>
</evidence>
<evidence type="ECO:0000256" key="3">
    <source>
        <dbReference type="ARBA" id="ARBA00022452"/>
    </source>
</evidence>
<dbReference type="PANTHER" id="PTHR30026:SF20">
    <property type="entry name" value="OUTER MEMBRANE PROTEIN TOLC"/>
    <property type="match status" value="1"/>
</dbReference>
<comment type="subcellular location">
    <subcellularLocation>
        <location evidence="7">Cell outer membrane</location>
        <topology evidence="7">Peripheral membrane protein</topology>
    </subcellularLocation>
</comment>
<keyword evidence="2 7" id="KW-0813">Transport</keyword>
<feature type="chain" id="PRO_5047489787" description="Protein CyaE" evidence="9">
    <location>
        <begin position="23"/>
        <end position="479"/>
    </location>
</feature>
<keyword evidence="3" id="KW-1134">Transmembrane beta strand</keyword>
<evidence type="ECO:0000256" key="5">
    <source>
        <dbReference type="ARBA" id="ARBA00023136"/>
    </source>
</evidence>
<dbReference type="PIRSF" id="PIRSF001892">
    <property type="entry name" value="CyaE"/>
    <property type="match status" value="1"/>
</dbReference>
<dbReference type="EMBL" id="JAMQGR010000001">
    <property type="protein sequence ID" value="MCM2564983.1"/>
    <property type="molecule type" value="Genomic_DNA"/>
</dbReference>
<feature type="compositionally biased region" description="Gly residues" evidence="8">
    <location>
        <begin position="463"/>
        <end position="472"/>
    </location>
</feature>
<sequence length="479" mass="50185">MNARCRAALLAAALLGTLPVRAQPLQELAAAPCPSSWESEVQLTLPLTLPAAVDLALCRNAQVHGAWAGIRLQAAGVGEARAAYLPTLNGSLSRVHDRTAYPGARTASSSLDSNTGSLGLSWRLFDFGGRAAGRRSAQALLDAALANRDAVLQKTLAATVSAYFDAQTARASVQMRQAYEALARETVQATQRRAQRGLGSHSDTLQATSALAKAALGASRADGDERKARAVLVYTLGLPADTAVLVDDDGDGAGAGLSAGLRDDLGAWLAQARERHPAIVAAQAQLAAARERVAVARSEGRPSIDLTANLYQNGRPNQGLSPASTRETLVGISLNIPLFDGFARHYKVRGAQAQAEQREAEAQEVQQQTLMDLVRTHAEASTALANLAAAQTWLDAAQDALASVQRKFGLGAADILEMLNTQSALLEAQQERIRCQAEWRSARLRLLASAGMLGRADIAQEGGASGGTGGGKLRASTAR</sequence>
<dbReference type="Gene3D" id="1.20.1600.10">
    <property type="entry name" value="Outer membrane efflux proteins (OEP)"/>
    <property type="match status" value="1"/>
</dbReference>
<keyword evidence="9" id="KW-0732">Signal</keyword>
<keyword evidence="11" id="KW-1185">Reference proteome</keyword>